<feature type="region of interest" description="Disordered" evidence="1">
    <location>
        <begin position="124"/>
        <end position="155"/>
    </location>
</feature>
<feature type="compositionally biased region" description="Low complexity" evidence="1">
    <location>
        <begin position="181"/>
        <end position="210"/>
    </location>
</feature>
<proteinExistence type="predicted"/>
<dbReference type="Proteomes" id="UP000717328">
    <property type="component" value="Unassembled WGS sequence"/>
</dbReference>
<feature type="region of interest" description="Disordered" evidence="1">
    <location>
        <begin position="174"/>
        <end position="219"/>
    </location>
</feature>
<gene>
    <name evidence="2" type="ORF">H0H81_005039</name>
</gene>
<sequence>MACHFSSFVLPPTATLAPLPHSSASTPSGPVTALTTTLAAAPVPHTFTTRLPSFWNAAVLTVAPNPALTRFVLVDPRANTSSSAHVNGHGSGAGLAPTDLFMIEARRHACLADLIRAGTPVMPRTRAHTMGSSSPGPPLLAEGSADSAASAKMGKKRESGMGLGIVGVGVGAEASGGGSSRAGASAAGCSSPTAGVHPSWVGSPPSWSGKGKAKAKGRW</sequence>
<protein>
    <submittedName>
        <fullName evidence="2">Uncharacterized protein</fullName>
    </submittedName>
</protein>
<dbReference type="EMBL" id="JABCKI010005841">
    <property type="protein sequence ID" value="KAG5637296.1"/>
    <property type="molecule type" value="Genomic_DNA"/>
</dbReference>
<keyword evidence="3" id="KW-1185">Reference proteome</keyword>
<evidence type="ECO:0000313" key="3">
    <source>
        <dbReference type="Proteomes" id="UP000717328"/>
    </source>
</evidence>
<dbReference type="AlphaFoldDB" id="A0A9P7FUE9"/>
<organism evidence="2 3">
    <name type="scientific">Sphagnurus paluster</name>
    <dbReference type="NCBI Taxonomy" id="117069"/>
    <lineage>
        <taxon>Eukaryota</taxon>
        <taxon>Fungi</taxon>
        <taxon>Dikarya</taxon>
        <taxon>Basidiomycota</taxon>
        <taxon>Agaricomycotina</taxon>
        <taxon>Agaricomycetes</taxon>
        <taxon>Agaricomycetidae</taxon>
        <taxon>Agaricales</taxon>
        <taxon>Tricholomatineae</taxon>
        <taxon>Lyophyllaceae</taxon>
        <taxon>Sphagnurus</taxon>
    </lineage>
</organism>
<evidence type="ECO:0000256" key="1">
    <source>
        <dbReference type="SAM" id="MobiDB-lite"/>
    </source>
</evidence>
<evidence type="ECO:0000313" key="2">
    <source>
        <dbReference type="EMBL" id="KAG5637296.1"/>
    </source>
</evidence>
<comment type="caution">
    <text evidence="2">The sequence shown here is derived from an EMBL/GenBank/DDBJ whole genome shotgun (WGS) entry which is preliminary data.</text>
</comment>
<reference evidence="2" key="1">
    <citation type="submission" date="2021-02" db="EMBL/GenBank/DDBJ databases">
        <authorList>
            <person name="Nieuwenhuis M."/>
            <person name="Van De Peppel L.J.J."/>
        </authorList>
    </citation>
    <scope>NUCLEOTIDE SEQUENCE</scope>
    <source>
        <strain evidence="2">D49</strain>
    </source>
</reference>
<name>A0A9P7FUE9_9AGAR</name>
<accession>A0A9P7FUE9</accession>
<dbReference type="OrthoDB" id="2786563at2759"/>
<reference evidence="2" key="2">
    <citation type="submission" date="2021-10" db="EMBL/GenBank/DDBJ databases">
        <title>Phylogenomics reveals ancestral predisposition of the termite-cultivated fungus Termitomyces towards a domesticated lifestyle.</title>
        <authorList>
            <person name="Auxier B."/>
            <person name="Grum-Grzhimaylo A."/>
            <person name="Cardenas M.E."/>
            <person name="Lodge J.D."/>
            <person name="Laessoe T."/>
            <person name="Pedersen O."/>
            <person name="Smith M.E."/>
            <person name="Kuyper T.W."/>
            <person name="Franco-Molano E.A."/>
            <person name="Baroni T.J."/>
            <person name="Aanen D.K."/>
        </authorList>
    </citation>
    <scope>NUCLEOTIDE SEQUENCE</scope>
    <source>
        <strain evidence="2">D49</strain>
    </source>
</reference>